<dbReference type="EMBL" id="QOVW01000007">
    <property type="protein sequence ID" value="RDB37138.1"/>
    <property type="molecule type" value="Genomic_DNA"/>
</dbReference>
<feature type="transmembrane region" description="Helical" evidence="1">
    <location>
        <begin position="9"/>
        <end position="27"/>
    </location>
</feature>
<dbReference type="Proteomes" id="UP000253934">
    <property type="component" value="Unassembled WGS sequence"/>
</dbReference>
<evidence type="ECO:0000313" key="3">
    <source>
        <dbReference type="Proteomes" id="UP000253934"/>
    </source>
</evidence>
<proteinExistence type="predicted"/>
<sequence length="1399" mass="155629">MFKFIKRMLIFLIVSFFSINIVIFFILNSQIIQHTIVQYLNENYLKNQKLELKLGSLNVNFFDSSLNINDVLIIDKSNNLSATEPFIKFDKISIYFDILSSYVNRIPVVNKVSLGGGGIKALYNEKNNLILPEFLLNILNKEDDTEVNIQEILSDVYKTLNFQTELVNFNINLGDENSKNYQKISINKIFINKDKNFKENNIFKINLSIGNSILVFPFHSQATSISSINLNGNVATNGDVSFKNFEILSNLFQLKSEIQGLLAKKIEDSSYILNVKQLDVNSRDVFQLLDMKASGRAILSGFAVSGKKITDEPVFNGSVSWKNFILEDFNIYSGTAQLVFKDSTIDYSNAVIHSNKSGIIKAKGKFQLFKDFYFENTADIEKFKFSELLNGLGEVSYTPIDFLINSKSLTVNGNIFSKNPKKIFDLYIKGTGAAESLFVTEFKDQNARKPLPNLSFNLNMEANALSLIFDKSNLVINDSKKNNLGNIQILNGLIDLTPVKGVGADFKLNGTNISLSSIDYFLKQNTYGLASFKGELKVKPGSSDVVFTSDAHIYEGDIVGIKFQEYKGVFGINSKMFWLKNAVATLSNFRNNKIVSVFINEVNSSFLDFKTKINLSSQQTYFDVLAYSFSSFLPPELQNLKGESNKLLLELEGILFDPSSWNLKFTTNANQFEIVNSLIKNVNISLNCSLGICTNSAVSLFDIMSKDEPASGEDSSFILFEIQKLSFEYALFRAKVNKLPLSVFSGIRENKFSGTFSSNIQLSGKWNNLFGVVSASGYNVKYQDYNLGNFSLNIFPNENKKIRVSLNSFNNQVILTYLTPLNFDGNSFLSVDMKNFDPTIFLGNQTRSENSLFSQVNAKFQLNGDSPFGSEKNKNWVKTWEGSGLIETINFQIGKIIFALNRKSELSFNGDNFNVNELNFNSEFGKIEVSKFSYRISDKKINTNIFLDYYLNKLEQVSDIFSTSEGTLRGRVKIDGTLDRLKTSGSLNLQADSLSLKSFQPSFKNLSGKIVFRDNKLELQDFHAEKGAGDVSIVGSVDLDSLIDSDNNNSSILFRLSARNTDLKLQIPVFQNVDTNFNANISISGNQRPYLINGDIIVNKLRIFKDIACNEIANEFISQSNLSTPPATNLKPFANLNVNLQALSSLTLQTQCVRGKFSSNPSILIAGDTDNPILVGSLSSEVASLFLLKTRFDVKKADFNFIELQKYDPNVDIQLESRVSNYTVFVNLLGKLSTSRLGLAIQPSTLPNGDRITDGDIISIISTGQIPLQSSSANLLSASTSMYSFFGGSQITQLGFLNNTLSTVTGGLVDNVSIIPTSQNGQLSWRATVSRSLSERLNLGVSYQGESGDVGSTSSASATFLLNNTISLFSSFSSSNPSISHQQTTTEVTGGLRFRFGSQ</sequence>
<protein>
    <recommendedName>
        <fullName evidence="4">Translocation/assembly module TamB</fullName>
    </recommendedName>
</protein>
<keyword evidence="3" id="KW-1185">Reference proteome</keyword>
<keyword evidence="1" id="KW-0472">Membrane</keyword>
<accession>A0A369KTQ4</accession>
<organism evidence="2 3">
    <name type="scientific">Spirobacillus cienkowskii</name>
    <dbReference type="NCBI Taxonomy" id="495820"/>
    <lineage>
        <taxon>Bacteria</taxon>
        <taxon>Pseudomonadati</taxon>
        <taxon>Bdellovibrionota</taxon>
        <taxon>Oligoflexia</taxon>
        <taxon>Silvanigrellales</taxon>
        <taxon>Spirobacillus</taxon>
    </lineage>
</organism>
<comment type="caution">
    <text evidence="2">The sequence shown here is derived from an EMBL/GenBank/DDBJ whole genome shotgun (WGS) entry which is preliminary data.</text>
</comment>
<reference evidence="2" key="1">
    <citation type="submission" date="2018-04" db="EMBL/GenBank/DDBJ databases">
        <title>Draft genome sequence of the Candidatus Spirobacillus cienkowskii, a pathogen of freshwater Daphnia species, reconstructed from hemolymph metagenomic reads.</title>
        <authorList>
            <person name="Bresciani L."/>
            <person name="Lemos L.N."/>
            <person name="Wale N."/>
            <person name="Lin J.Y."/>
            <person name="Fernandes G.R."/>
            <person name="Duffy M.A."/>
            <person name="Rodrigues J.M."/>
        </authorList>
    </citation>
    <scope>NUCLEOTIDE SEQUENCE [LARGE SCALE GENOMIC DNA]</scope>
    <source>
        <strain evidence="2">Binning01</strain>
    </source>
</reference>
<gene>
    <name evidence="2" type="ORF">DCC88_01485</name>
</gene>
<evidence type="ECO:0008006" key="4">
    <source>
        <dbReference type="Google" id="ProtNLM"/>
    </source>
</evidence>
<evidence type="ECO:0000313" key="2">
    <source>
        <dbReference type="EMBL" id="RDB37138.1"/>
    </source>
</evidence>
<keyword evidence="1" id="KW-1133">Transmembrane helix</keyword>
<keyword evidence="1" id="KW-0812">Transmembrane</keyword>
<evidence type="ECO:0000256" key="1">
    <source>
        <dbReference type="SAM" id="Phobius"/>
    </source>
</evidence>
<name>A0A369KTQ4_9BACT</name>